<name>A0ABV0U166_9TELE</name>
<sequence>MQSSKIIALGNLKQLISHASSCASPASTNPQKKNAPSNLFHSGCPPAVPKLPSFHNYAAIYRRVVVSLSTLGIIKSDLFEMLLSAQTDAHFHPQVTETEELSQFLSD</sequence>
<protein>
    <submittedName>
        <fullName evidence="1">Uncharacterized protein</fullName>
    </submittedName>
</protein>
<reference evidence="1 2" key="1">
    <citation type="submission" date="2021-06" db="EMBL/GenBank/DDBJ databases">
        <authorList>
            <person name="Palmer J.M."/>
        </authorList>
    </citation>
    <scope>NUCLEOTIDE SEQUENCE [LARGE SCALE GENOMIC DNA]</scope>
    <source>
        <strain evidence="2">if_2019</strain>
        <tissue evidence="1">Muscle</tissue>
    </source>
</reference>
<keyword evidence="2" id="KW-1185">Reference proteome</keyword>
<evidence type="ECO:0000313" key="2">
    <source>
        <dbReference type="Proteomes" id="UP001482620"/>
    </source>
</evidence>
<dbReference type="EMBL" id="JAHRIQ010055849">
    <property type="protein sequence ID" value="MEQ2238924.1"/>
    <property type="molecule type" value="Genomic_DNA"/>
</dbReference>
<proteinExistence type="predicted"/>
<accession>A0ABV0U166</accession>
<organism evidence="1 2">
    <name type="scientific">Ilyodon furcidens</name>
    <name type="common">goldbreast splitfin</name>
    <dbReference type="NCBI Taxonomy" id="33524"/>
    <lineage>
        <taxon>Eukaryota</taxon>
        <taxon>Metazoa</taxon>
        <taxon>Chordata</taxon>
        <taxon>Craniata</taxon>
        <taxon>Vertebrata</taxon>
        <taxon>Euteleostomi</taxon>
        <taxon>Actinopterygii</taxon>
        <taxon>Neopterygii</taxon>
        <taxon>Teleostei</taxon>
        <taxon>Neoteleostei</taxon>
        <taxon>Acanthomorphata</taxon>
        <taxon>Ovalentaria</taxon>
        <taxon>Atherinomorphae</taxon>
        <taxon>Cyprinodontiformes</taxon>
        <taxon>Goodeidae</taxon>
        <taxon>Ilyodon</taxon>
    </lineage>
</organism>
<gene>
    <name evidence="1" type="ORF">ILYODFUR_038432</name>
</gene>
<dbReference type="Proteomes" id="UP001482620">
    <property type="component" value="Unassembled WGS sequence"/>
</dbReference>
<comment type="caution">
    <text evidence="1">The sequence shown here is derived from an EMBL/GenBank/DDBJ whole genome shotgun (WGS) entry which is preliminary data.</text>
</comment>
<evidence type="ECO:0000313" key="1">
    <source>
        <dbReference type="EMBL" id="MEQ2238924.1"/>
    </source>
</evidence>